<dbReference type="PROSITE" id="PS50042">
    <property type="entry name" value="CNMP_BINDING_3"/>
    <property type="match status" value="1"/>
</dbReference>
<dbReference type="EMBL" id="BTPD01000027">
    <property type="protein sequence ID" value="GMQ31706.1"/>
    <property type="molecule type" value="Genomic_DNA"/>
</dbReference>
<dbReference type="SUPFAM" id="SSF51206">
    <property type="entry name" value="cAMP-binding domain-like"/>
    <property type="match status" value="1"/>
</dbReference>
<evidence type="ECO:0000259" key="1">
    <source>
        <dbReference type="PROSITE" id="PS50042"/>
    </source>
</evidence>
<evidence type="ECO:0000313" key="3">
    <source>
        <dbReference type="Proteomes" id="UP001338309"/>
    </source>
</evidence>
<proteinExistence type="predicted"/>
<accession>A0ABQ6PUR6</accession>
<dbReference type="InterPro" id="IPR000595">
    <property type="entry name" value="cNMP-bd_dom"/>
</dbReference>
<dbReference type="Gene3D" id="2.60.120.10">
    <property type="entry name" value="Jelly Rolls"/>
    <property type="match status" value="1"/>
</dbReference>
<dbReference type="CDD" id="cd00038">
    <property type="entry name" value="CAP_ED"/>
    <property type="match status" value="1"/>
</dbReference>
<evidence type="ECO:0000313" key="2">
    <source>
        <dbReference type="EMBL" id="GMQ31706.1"/>
    </source>
</evidence>
<sequence>MWDRFKAAILELIKAEDEELEELFSKCYSQTFQKYEPLSLPGKIPQDVFFIAKGILRVIVTDSKGTEHTVHFATENQFVADYSSFLLNQPGIYTLQALEPMEVVVMPRKAINWGYEHMKEGDKFGRKVAEFYFVYQDNRVKNTYSRTAKERYEMMESIFPQIHQRVPQHMIASYLGITPVHLSRLKKER</sequence>
<name>A0ABQ6PUR6_9BACT</name>
<reference evidence="2 3" key="1">
    <citation type="submission" date="2023-08" db="EMBL/GenBank/DDBJ databases">
        <title>Draft genome sequence of Algoriphagus confluentis.</title>
        <authorList>
            <person name="Takatani N."/>
            <person name="Hosokawa M."/>
            <person name="Sawabe T."/>
        </authorList>
    </citation>
    <scope>NUCLEOTIDE SEQUENCE [LARGE SCALE GENOMIC DNA]</scope>
    <source>
        <strain evidence="2 3">NBRC 111222</strain>
    </source>
</reference>
<keyword evidence="3" id="KW-1185">Reference proteome</keyword>
<dbReference type="InterPro" id="IPR018490">
    <property type="entry name" value="cNMP-bd_dom_sf"/>
</dbReference>
<dbReference type="Pfam" id="PF00027">
    <property type="entry name" value="cNMP_binding"/>
    <property type="match status" value="1"/>
</dbReference>
<gene>
    <name evidence="2" type="ORF">Aconfl_43510</name>
</gene>
<dbReference type="Proteomes" id="UP001338309">
    <property type="component" value="Unassembled WGS sequence"/>
</dbReference>
<dbReference type="RefSeq" id="WP_338226503.1">
    <property type="nucleotide sequence ID" value="NZ_BTPD01000027.1"/>
</dbReference>
<dbReference type="InterPro" id="IPR014710">
    <property type="entry name" value="RmlC-like_jellyroll"/>
</dbReference>
<comment type="caution">
    <text evidence="2">The sequence shown here is derived from an EMBL/GenBank/DDBJ whole genome shotgun (WGS) entry which is preliminary data.</text>
</comment>
<feature type="domain" description="Cyclic nucleotide-binding" evidence="1">
    <location>
        <begin position="11"/>
        <end position="112"/>
    </location>
</feature>
<protein>
    <submittedName>
        <fullName evidence="2">Crp/Fnr family transcriptional regulator</fullName>
    </submittedName>
</protein>
<organism evidence="2 3">
    <name type="scientific">Algoriphagus confluentis</name>
    <dbReference type="NCBI Taxonomy" id="1697556"/>
    <lineage>
        <taxon>Bacteria</taxon>
        <taxon>Pseudomonadati</taxon>
        <taxon>Bacteroidota</taxon>
        <taxon>Cytophagia</taxon>
        <taxon>Cytophagales</taxon>
        <taxon>Cyclobacteriaceae</taxon>
        <taxon>Algoriphagus</taxon>
    </lineage>
</organism>